<name>A0AAN6N6H3_9PEZI</name>
<accession>A0AAN6N6H3</accession>
<sequence>MNPHPATSALMHPQSLRQIHNETSSFSAATYALHAAISVEQQNPQMVSF</sequence>
<reference evidence="2" key="1">
    <citation type="journal article" date="2023" name="Mol. Phylogenet. Evol.">
        <title>Genome-scale phylogeny and comparative genomics of the fungal order Sordariales.</title>
        <authorList>
            <person name="Hensen N."/>
            <person name="Bonometti L."/>
            <person name="Westerberg I."/>
            <person name="Brannstrom I.O."/>
            <person name="Guillou S."/>
            <person name="Cros-Aarteil S."/>
            <person name="Calhoun S."/>
            <person name="Haridas S."/>
            <person name="Kuo A."/>
            <person name="Mondo S."/>
            <person name="Pangilinan J."/>
            <person name="Riley R."/>
            <person name="LaButti K."/>
            <person name="Andreopoulos B."/>
            <person name="Lipzen A."/>
            <person name="Chen C."/>
            <person name="Yan M."/>
            <person name="Daum C."/>
            <person name="Ng V."/>
            <person name="Clum A."/>
            <person name="Steindorff A."/>
            <person name="Ohm R.A."/>
            <person name="Martin F."/>
            <person name="Silar P."/>
            <person name="Natvig D.O."/>
            <person name="Lalanne C."/>
            <person name="Gautier V."/>
            <person name="Ament-Velasquez S.L."/>
            <person name="Kruys A."/>
            <person name="Hutchinson M.I."/>
            <person name="Powell A.J."/>
            <person name="Barry K."/>
            <person name="Miller A.N."/>
            <person name="Grigoriev I.V."/>
            <person name="Debuchy R."/>
            <person name="Gladieux P."/>
            <person name="Hiltunen Thoren M."/>
            <person name="Johannesson H."/>
        </authorList>
    </citation>
    <scope>NUCLEOTIDE SEQUENCE [LARGE SCALE GENOMIC DNA]</scope>
    <source>
        <strain evidence="2">CBS 340.73</strain>
    </source>
</reference>
<dbReference type="EMBL" id="MU853833">
    <property type="protein sequence ID" value="KAK3938262.1"/>
    <property type="molecule type" value="Genomic_DNA"/>
</dbReference>
<keyword evidence="2" id="KW-1185">Reference proteome</keyword>
<organism evidence="1 2">
    <name type="scientific">Diplogelasinospora grovesii</name>
    <dbReference type="NCBI Taxonomy" id="303347"/>
    <lineage>
        <taxon>Eukaryota</taxon>
        <taxon>Fungi</taxon>
        <taxon>Dikarya</taxon>
        <taxon>Ascomycota</taxon>
        <taxon>Pezizomycotina</taxon>
        <taxon>Sordariomycetes</taxon>
        <taxon>Sordariomycetidae</taxon>
        <taxon>Sordariales</taxon>
        <taxon>Diplogelasinosporaceae</taxon>
        <taxon>Diplogelasinospora</taxon>
    </lineage>
</organism>
<dbReference type="Proteomes" id="UP001303473">
    <property type="component" value="Unassembled WGS sequence"/>
</dbReference>
<comment type="caution">
    <text evidence="1">The sequence shown here is derived from an EMBL/GenBank/DDBJ whole genome shotgun (WGS) entry which is preliminary data.</text>
</comment>
<dbReference type="AlphaFoldDB" id="A0AAN6N6H3"/>
<evidence type="ECO:0000313" key="2">
    <source>
        <dbReference type="Proteomes" id="UP001303473"/>
    </source>
</evidence>
<protein>
    <submittedName>
        <fullName evidence="1">Uncharacterized protein</fullName>
    </submittedName>
</protein>
<proteinExistence type="predicted"/>
<evidence type="ECO:0000313" key="1">
    <source>
        <dbReference type="EMBL" id="KAK3938262.1"/>
    </source>
</evidence>
<gene>
    <name evidence="1" type="ORF">QBC46DRAFT_343728</name>
</gene>